<feature type="domain" description="FMN hydroxy acid dehydrogenase" evidence="11">
    <location>
        <begin position="9"/>
        <end position="368"/>
    </location>
</feature>
<dbReference type="Proteomes" id="UP000480303">
    <property type="component" value="Unassembled WGS sequence"/>
</dbReference>
<dbReference type="RefSeq" id="WP_172208953.1">
    <property type="nucleotide sequence ID" value="NZ_BLLI01000034.1"/>
</dbReference>
<protein>
    <recommendedName>
        <fullName evidence="7">L-lactate oxidase</fullName>
    </recommendedName>
</protein>
<dbReference type="GO" id="GO:0016491">
    <property type="term" value="F:oxidoreductase activity"/>
    <property type="evidence" value="ECO:0007669"/>
    <property type="project" value="UniProtKB-KW"/>
</dbReference>
<feature type="binding site" evidence="10">
    <location>
        <position position="265"/>
    </location>
    <ligand>
        <name>glyoxylate</name>
        <dbReference type="ChEBI" id="CHEBI:36655"/>
    </ligand>
</feature>
<keyword evidence="4 10" id="KW-0288">FMN</keyword>
<evidence type="ECO:0000313" key="12">
    <source>
        <dbReference type="EMBL" id="GFH42686.1"/>
    </source>
</evidence>
<feature type="binding site" evidence="10">
    <location>
        <position position="176"/>
    </location>
    <ligand>
        <name>glyoxylate</name>
        <dbReference type="ChEBI" id="CHEBI:36655"/>
    </ligand>
</feature>
<dbReference type="InterPro" id="IPR013785">
    <property type="entry name" value="Aldolase_TIM"/>
</dbReference>
<dbReference type="InterPro" id="IPR037396">
    <property type="entry name" value="FMN_HAD"/>
</dbReference>
<dbReference type="InterPro" id="IPR000262">
    <property type="entry name" value="FMN-dep_DH"/>
</dbReference>
<gene>
    <name evidence="12" type="primary">lctO</name>
    <name evidence="12" type="ORF">Hs30E_12370</name>
</gene>
<evidence type="ECO:0000256" key="2">
    <source>
        <dbReference type="ARBA" id="ARBA00011881"/>
    </source>
</evidence>
<evidence type="ECO:0000259" key="11">
    <source>
        <dbReference type="PROSITE" id="PS51349"/>
    </source>
</evidence>
<accession>A0A6A0BCW2</accession>
<dbReference type="SUPFAM" id="SSF51395">
    <property type="entry name" value="FMN-linked oxidoreductases"/>
    <property type="match status" value="1"/>
</dbReference>
<comment type="catalytic activity">
    <reaction evidence="8">
        <text>(S)-lactate + O2 = pyruvate + H2O2</text>
        <dbReference type="Rhea" id="RHEA:55868"/>
        <dbReference type="ChEBI" id="CHEBI:15361"/>
        <dbReference type="ChEBI" id="CHEBI:15379"/>
        <dbReference type="ChEBI" id="CHEBI:16240"/>
        <dbReference type="ChEBI" id="CHEBI:16651"/>
    </reaction>
    <physiologicalReaction direction="left-to-right" evidence="8">
        <dbReference type="Rhea" id="RHEA:55869"/>
    </physiologicalReaction>
</comment>
<evidence type="ECO:0000256" key="8">
    <source>
        <dbReference type="ARBA" id="ARBA00048754"/>
    </source>
</evidence>
<dbReference type="Gene3D" id="3.20.20.70">
    <property type="entry name" value="Aldolase class I"/>
    <property type="match status" value="1"/>
</dbReference>
<feature type="binding site" evidence="10">
    <location>
        <position position="35"/>
    </location>
    <ligand>
        <name>glyoxylate</name>
        <dbReference type="ChEBI" id="CHEBI:36655"/>
    </ligand>
</feature>
<feature type="binding site" evidence="10">
    <location>
        <begin position="296"/>
        <end position="300"/>
    </location>
    <ligand>
        <name>FMN</name>
        <dbReference type="ChEBI" id="CHEBI:58210"/>
    </ligand>
</feature>
<feature type="binding site" evidence="10">
    <location>
        <begin position="88"/>
        <end position="90"/>
    </location>
    <ligand>
        <name>FMN</name>
        <dbReference type="ChEBI" id="CHEBI:58210"/>
    </ligand>
</feature>
<feature type="binding site" evidence="10">
    <location>
        <begin position="319"/>
        <end position="320"/>
    </location>
    <ligand>
        <name>FMN</name>
        <dbReference type="ChEBI" id="CHEBI:58210"/>
    </ligand>
</feature>
<comment type="similarity">
    <text evidence="6">Belongs to the FMN-dependent alpha-hydroxy acid dehydrogenase family.</text>
</comment>
<feature type="binding site" evidence="10">
    <location>
        <position position="167"/>
    </location>
    <ligand>
        <name>glyoxylate</name>
        <dbReference type="ChEBI" id="CHEBI:36655"/>
    </ligand>
</feature>
<evidence type="ECO:0000256" key="6">
    <source>
        <dbReference type="ARBA" id="ARBA00024042"/>
    </source>
</evidence>
<dbReference type="PROSITE" id="PS00557">
    <property type="entry name" value="FMN_HYDROXY_ACID_DH_1"/>
    <property type="match status" value="1"/>
</dbReference>
<comment type="cofactor">
    <cofactor evidence="1">
        <name>FMN</name>
        <dbReference type="ChEBI" id="CHEBI:58210"/>
    </cofactor>
</comment>
<feature type="binding site" evidence="10">
    <location>
        <position position="263"/>
    </location>
    <ligand>
        <name>glyoxylate</name>
        <dbReference type="ChEBI" id="CHEBI:36655"/>
    </ligand>
</feature>
<name>A0A6A0BCW2_9LACT</name>
<comment type="caution">
    <text evidence="12">The sequence shown here is derived from an EMBL/GenBank/DDBJ whole genome shotgun (WGS) entry which is preliminary data.</text>
</comment>
<feature type="active site" description="Proton acceptor" evidence="9">
    <location>
        <position position="265"/>
    </location>
</feature>
<comment type="subunit">
    <text evidence="2">Homotetramer.</text>
</comment>
<feature type="binding site" evidence="10">
    <location>
        <position position="141"/>
    </location>
    <ligand>
        <name>glyoxylate</name>
        <dbReference type="ChEBI" id="CHEBI:36655"/>
    </ligand>
</feature>
<dbReference type="PANTHER" id="PTHR10578:SF107">
    <property type="entry name" value="2-HYDROXYACID OXIDASE 1"/>
    <property type="match status" value="1"/>
</dbReference>
<keyword evidence="5" id="KW-0560">Oxidoreductase</keyword>
<dbReference type="PANTHER" id="PTHR10578">
    <property type="entry name" value="S -2-HYDROXY-ACID OXIDASE-RELATED"/>
    <property type="match status" value="1"/>
</dbReference>
<feature type="binding site" evidence="10">
    <location>
        <position position="117"/>
    </location>
    <ligand>
        <name>FMN</name>
        <dbReference type="ChEBI" id="CHEBI:58210"/>
    </ligand>
</feature>
<dbReference type="InterPro" id="IPR012133">
    <property type="entry name" value="Alpha-hydoxy_acid_DH_FMN"/>
</dbReference>
<dbReference type="InterPro" id="IPR008259">
    <property type="entry name" value="FMN_hydac_DH_AS"/>
</dbReference>
<evidence type="ECO:0000256" key="5">
    <source>
        <dbReference type="ARBA" id="ARBA00023002"/>
    </source>
</evidence>
<reference evidence="12 13" key="1">
    <citation type="submission" date="2020-02" db="EMBL/GenBank/DDBJ databases">
        <title>Draft genome sequence of Lactococcus sp. Hs30E4-3.</title>
        <authorList>
            <person name="Noda S."/>
            <person name="Yuki M."/>
            <person name="Ohkuma M."/>
        </authorList>
    </citation>
    <scope>NUCLEOTIDE SEQUENCE [LARGE SCALE GENOMIC DNA]</scope>
    <source>
        <strain evidence="12 13">Hs30E4-3</strain>
    </source>
</reference>
<dbReference type="AlphaFoldDB" id="A0A6A0BCW2"/>
<evidence type="ECO:0000313" key="13">
    <source>
        <dbReference type="Proteomes" id="UP000480303"/>
    </source>
</evidence>
<keyword evidence="13" id="KW-1185">Reference proteome</keyword>
<evidence type="ECO:0000256" key="7">
    <source>
        <dbReference type="ARBA" id="ARBA00029513"/>
    </source>
</evidence>
<keyword evidence="3 10" id="KW-0285">Flavoprotein</keyword>
<dbReference type="PIRSF" id="PIRSF000138">
    <property type="entry name" value="Al-hdrx_acd_dh"/>
    <property type="match status" value="1"/>
</dbReference>
<organism evidence="12 13">
    <name type="scientific">Pseudolactococcus hodotermopsidis</name>
    <dbReference type="NCBI Taxonomy" id="2709157"/>
    <lineage>
        <taxon>Bacteria</taxon>
        <taxon>Bacillati</taxon>
        <taxon>Bacillota</taxon>
        <taxon>Bacilli</taxon>
        <taxon>Lactobacillales</taxon>
        <taxon>Streptococcaceae</taxon>
        <taxon>Pseudolactococcus</taxon>
    </lineage>
</organism>
<evidence type="ECO:0000256" key="4">
    <source>
        <dbReference type="ARBA" id="ARBA00022643"/>
    </source>
</evidence>
<evidence type="ECO:0000256" key="3">
    <source>
        <dbReference type="ARBA" id="ARBA00022630"/>
    </source>
</evidence>
<evidence type="ECO:0000256" key="1">
    <source>
        <dbReference type="ARBA" id="ARBA00001917"/>
    </source>
</evidence>
<dbReference type="Pfam" id="PF01070">
    <property type="entry name" value="FMN_dh"/>
    <property type="match status" value="1"/>
</dbReference>
<feature type="binding site" evidence="10">
    <location>
        <position position="268"/>
    </location>
    <ligand>
        <name>glyoxylate</name>
        <dbReference type="ChEBI" id="CHEBI:36655"/>
    </ligand>
</feature>
<sequence length="368" mass="39813">MTYITSTQERHIDIVDIPSLEKLVQANMAKGAFGYLAGAAEDELVLKANPLAFNHKHIVPRVLQDIQDPDLTTEFLGLKLSSPIIGVPIAAHGLVHEKAELATAQGVAKAGTIFSLSTYGNATVDEVAAVAPDSPKFFQLYMSKDDDFNRWILDKAIKGGYKAIILTADSTLGGYRESDIINNFTFPNVMRNLEEWSKLSTDSENGAGEGIAAIYAKAKQALSLRDITFIKDYTHLPVFVKGIQSAHDVEPLINAGVDGIWVSNHGGRQLDAGPASFDVLADIAKAVNKRVPIIFDSGVRRGQHVFKALANGADIVGIGRPMLWGLNLGGSQGVTDVFEHFKKELRINMQLAGAHTIAEVKETKLIDA</sequence>
<feature type="binding site" evidence="10">
    <location>
        <position position="139"/>
    </location>
    <ligand>
        <name>FMN</name>
        <dbReference type="ChEBI" id="CHEBI:58210"/>
    </ligand>
</feature>
<dbReference type="EMBL" id="BLLI01000034">
    <property type="protein sequence ID" value="GFH42686.1"/>
    <property type="molecule type" value="Genomic_DNA"/>
</dbReference>
<dbReference type="PROSITE" id="PS51349">
    <property type="entry name" value="FMN_HYDROXY_ACID_DH_2"/>
    <property type="match status" value="1"/>
</dbReference>
<evidence type="ECO:0000256" key="10">
    <source>
        <dbReference type="PIRSR" id="PIRSR000138-2"/>
    </source>
</evidence>
<proteinExistence type="inferred from homology"/>
<evidence type="ECO:0000256" key="9">
    <source>
        <dbReference type="PIRSR" id="PIRSR000138-1"/>
    </source>
</evidence>
<dbReference type="GO" id="GO:0010181">
    <property type="term" value="F:FMN binding"/>
    <property type="evidence" value="ECO:0007669"/>
    <property type="project" value="InterPro"/>
</dbReference>
<dbReference type="CDD" id="cd04737">
    <property type="entry name" value="LOX_like_FMN"/>
    <property type="match status" value="1"/>
</dbReference>
<feature type="binding site" evidence="10">
    <location>
        <position position="241"/>
    </location>
    <ligand>
        <name>FMN</name>
        <dbReference type="ChEBI" id="CHEBI:58210"/>
    </ligand>
</feature>